<evidence type="ECO:0000256" key="2">
    <source>
        <dbReference type="ARBA" id="ARBA00023242"/>
    </source>
</evidence>
<keyword evidence="6" id="KW-1185">Reference proteome</keyword>
<name>A0A1A6HHJ3_NEOLE</name>
<evidence type="ECO:0000313" key="6">
    <source>
        <dbReference type="Proteomes" id="UP000092124"/>
    </source>
</evidence>
<evidence type="ECO:0000256" key="1">
    <source>
        <dbReference type="ARBA" id="ARBA00004123"/>
    </source>
</evidence>
<comment type="caution">
    <text evidence="5">The sequence shown here is derived from an EMBL/GenBank/DDBJ whole genome shotgun (WGS) entry which is preliminary data.</text>
</comment>
<feature type="non-terminal residue" evidence="5">
    <location>
        <position position="147"/>
    </location>
</feature>
<evidence type="ECO:0000256" key="3">
    <source>
        <dbReference type="SAM" id="Phobius"/>
    </source>
</evidence>
<protein>
    <recommendedName>
        <fullName evidence="4">Ribosomal eL28/Mak16 domain-containing protein</fullName>
    </recommendedName>
</protein>
<accession>A0A1A6HHJ3</accession>
<dbReference type="STRING" id="56216.A0A1A6HHJ3"/>
<evidence type="ECO:0000259" key="4">
    <source>
        <dbReference type="Pfam" id="PF01778"/>
    </source>
</evidence>
<dbReference type="GO" id="GO:0005730">
    <property type="term" value="C:nucleolus"/>
    <property type="evidence" value="ECO:0007669"/>
    <property type="project" value="TreeGrafter"/>
</dbReference>
<dbReference type="AlphaFoldDB" id="A0A1A6HHJ3"/>
<dbReference type="Pfam" id="PF01778">
    <property type="entry name" value="Ribosomal_L28e"/>
    <property type="match status" value="1"/>
</dbReference>
<dbReference type="InterPro" id="IPR029004">
    <property type="entry name" value="Ribosomal_eL28/Mak16"/>
</dbReference>
<keyword evidence="2" id="KW-0539">Nucleus</keyword>
<keyword evidence="3" id="KW-0472">Membrane</keyword>
<comment type="subcellular location">
    <subcellularLocation>
        <location evidence="1">Nucleus</location>
    </subcellularLocation>
</comment>
<dbReference type="PANTHER" id="PTHR23405:SF4">
    <property type="entry name" value="PROTEIN MAK16 HOMOLOG"/>
    <property type="match status" value="1"/>
</dbReference>
<feature type="transmembrane region" description="Helical" evidence="3">
    <location>
        <begin position="85"/>
        <end position="106"/>
    </location>
</feature>
<dbReference type="GO" id="GO:0030687">
    <property type="term" value="C:preribosome, large subunit precursor"/>
    <property type="evidence" value="ECO:0007669"/>
    <property type="project" value="TreeGrafter"/>
</dbReference>
<keyword evidence="3" id="KW-1133">Transmembrane helix</keyword>
<proteinExistence type="predicted"/>
<evidence type="ECO:0000313" key="5">
    <source>
        <dbReference type="EMBL" id="OBS78033.1"/>
    </source>
</evidence>
<dbReference type="PANTHER" id="PTHR23405">
    <property type="entry name" value="MAINTENANCE OF KILLER 16 MAK16 PROTEIN-RELATED"/>
    <property type="match status" value="1"/>
</dbReference>
<keyword evidence="3" id="KW-0812">Transmembrane</keyword>
<dbReference type="EMBL" id="LZPO01027582">
    <property type="protein sequence ID" value="OBS78033.1"/>
    <property type="molecule type" value="Genomic_DNA"/>
</dbReference>
<sequence>MQSDDVSSLLLLCSPGVCEGRFAHSGLRYAYLDGPFVSCFLGLRDFQNLSFQKWVPTRVYLSAPLRLKGRNITTSAHRIDLLSPWYLPVEAFVPFIASGMAIVPGLGRRDRTKTQGFCRNEYSLTGLCNRSSCPLANSQYATIKEEK</sequence>
<organism evidence="5 6">
    <name type="scientific">Neotoma lepida</name>
    <name type="common">Desert woodrat</name>
    <dbReference type="NCBI Taxonomy" id="56216"/>
    <lineage>
        <taxon>Eukaryota</taxon>
        <taxon>Metazoa</taxon>
        <taxon>Chordata</taxon>
        <taxon>Craniata</taxon>
        <taxon>Vertebrata</taxon>
        <taxon>Euteleostomi</taxon>
        <taxon>Mammalia</taxon>
        <taxon>Eutheria</taxon>
        <taxon>Euarchontoglires</taxon>
        <taxon>Glires</taxon>
        <taxon>Rodentia</taxon>
        <taxon>Myomorpha</taxon>
        <taxon>Muroidea</taxon>
        <taxon>Cricetidae</taxon>
        <taxon>Neotominae</taxon>
        <taxon>Neotoma</taxon>
    </lineage>
</organism>
<dbReference type="Gene3D" id="3.30.390.110">
    <property type="match status" value="1"/>
</dbReference>
<dbReference type="Proteomes" id="UP000092124">
    <property type="component" value="Unassembled WGS sequence"/>
</dbReference>
<dbReference type="GO" id="GO:0000460">
    <property type="term" value="P:maturation of 5.8S rRNA"/>
    <property type="evidence" value="ECO:0007669"/>
    <property type="project" value="TreeGrafter"/>
</dbReference>
<reference evidence="5 6" key="1">
    <citation type="submission" date="2016-06" db="EMBL/GenBank/DDBJ databases">
        <title>The Draft Genome Sequence and Annotation of the Desert Woodrat Neotoma lepida.</title>
        <authorList>
            <person name="Campbell M."/>
            <person name="Oakeson K.F."/>
            <person name="Yandell M."/>
            <person name="Halpert J.R."/>
            <person name="Dearing D."/>
        </authorList>
    </citation>
    <scope>NUCLEOTIDE SEQUENCE [LARGE SCALE GENOMIC DNA]</scope>
    <source>
        <strain evidence="5">417</strain>
        <tissue evidence="5">Liver</tissue>
    </source>
</reference>
<dbReference type="OrthoDB" id="10251342at2759"/>
<gene>
    <name evidence="5" type="ORF">A6R68_19580</name>
</gene>
<dbReference type="GO" id="GO:0000470">
    <property type="term" value="P:maturation of LSU-rRNA"/>
    <property type="evidence" value="ECO:0007669"/>
    <property type="project" value="TreeGrafter"/>
</dbReference>
<feature type="domain" description="Ribosomal eL28/Mak16" evidence="4">
    <location>
        <begin position="111"/>
        <end position="147"/>
    </location>
</feature>